<protein>
    <submittedName>
        <fullName evidence="1">Uncharacterized protein</fullName>
    </submittedName>
</protein>
<reference evidence="1 2" key="1">
    <citation type="journal article" date="2022" name="G3 (Bethesda)">
        <title>Enemy or ally: a genomic approach to elucidate the lifestyle of Phyllosticta citrichinaensis.</title>
        <authorList>
            <person name="Buijs V.A."/>
            <person name="Groenewald J.Z."/>
            <person name="Haridas S."/>
            <person name="LaButti K.M."/>
            <person name="Lipzen A."/>
            <person name="Martin F.M."/>
            <person name="Barry K."/>
            <person name="Grigoriev I.V."/>
            <person name="Crous P.W."/>
            <person name="Seidl M.F."/>
        </authorList>
    </citation>
    <scope>NUCLEOTIDE SEQUENCE [LARGE SCALE GENOMIC DNA]</scope>
    <source>
        <strain evidence="1 2">CBS 129764</strain>
    </source>
</reference>
<gene>
    <name evidence="1" type="ORF">IWX90DRAFT_280983</name>
</gene>
<proteinExistence type="predicted"/>
<dbReference type="EMBL" id="JBBWUH010000007">
    <property type="protein sequence ID" value="KAK8161813.1"/>
    <property type="molecule type" value="Genomic_DNA"/>
</dbReference>
<evidence type="ECO:0000313" key="2">
    <source>
        <dbReference type="Proteomes" id="UP001456524"/>
    </source>
</evidence>
<evidence type="ECO:0000313" key="1">
    <source>
        <dbReference type="EMBL" id="KAK8161813.1"/>
    </source>
</evidence>
<name>A0ABR1XNP0_9PEZI</name>
<sequence>MPAAKRSLPATAIPDFTSFDTHRTPSNSKQVGLIDRTPYNRGYPIDPIKLPRIFGDELRPAAFPTPLTPHHFRFMHVVRILLLPHTLFYFPFCSTAGAVDWQHVCVLWMLDLRRETAANWKCRWRVWWAVMRMGAFRHQSRCSFRWAVGGWLAVCPRDLVLRVSSCGARTTNSATHSRPPHTSRPSPSCLFHTGIIGKFQIRARARHHRQTVSKSVPLAGWLARGPMWATSASWARQENELLVFCPLRLPVRSVGPLGCRERGRRATAALFAAR</sequence>
<organism evidence="1 2">
    <name type="scientific">Phyllosticta citrichinensis</name>
    <dbReference type="NCBI Taxonomy" id="1130410"/>
    <lineage>
        <taxon>Eukaryota</taxon>
        <taxon>Fungi</taxon>
        <taxon>Dikarya</taxon>
        <taxon>Ascomycota</taxon>
        <taxon>Pezizomycotina</taxon>
        <taxon>Dothideomycetes</taxon>
        <taxon>Dothideomycetes incertae sedis</taxon>
        <taxon>Botryosphaeriales</taxon>
        <taxon>Phyllostictaceae</taxon>
        <taxon>Phyllosticta</taxon>
    </lineage>
</organism>
<keyword evidence="2" id="KW-1185">Reference proteome</keyword>
<comment type="caution">
    <text evidence="1">The sequence shown here is derived from an EMBL/GenBank/DDBJ whole genome shotgun (WGS) entry which is preliminary data.</text>
</comment>
<accession>A0ABR1XNP0</accession>
<dbReference type="Proteomes" id="UP001456524">
    <property type="component" value="Unassembled WGS sequence"/>
</dbReference>